<sequence>MKSIYRTPIYFLTLLLLVGCVKEIPNTSNFEPQVFISGFLTGGTEYVTVKIQQTVPVDVQSLNPINDAQISLYTKDSDGNDELLTSSFEVANGMYRSSEMITSIVGNTYWVEIVLADGTRFVSDKEALKPEIAIKDVVVTNELNRVIFADPTDDSNFYLINFLFYKNDGSLDFKINELTNDVLFNGNTAATFDSTEFLINNPHEVRVSISNLNFNSYQFYLNQFAQFENQITNAGSEEDPGQLFLPPPANLTGNIMNTTNNKKALGFFSVQSTAQFIKNF</sequence>
<dbReference type="EMBL" id="OBEH01000003">
    <property type="protein sequence ID" value="SNZ00423.1"/>
    <property type="molecule type" value="Genomic_DNA"/>
</dbReference>
<accession>A0A285MUP9</accession>
<dbReference type="RefSeq" id="WP_097045891.1">
    <property type="nucleotide sequence ID" value="NZ_OBEH01000003.1"/>
</dbReference>
<dbReference type="AlphaFoldDB" id="A0A285MUP9"/>
<evidence type="ECO:0000313" key="2">
    <source>
        <dbReference type="Proteomes" id="UP000219048"/>
    </source>
</evidence>
<name>A0A285MUP9_9FLAO</name>
<reference evidence="2" key="1">
    <citation type="submission" date="2017-09" db="EMBL/GenBank/DDBJ databases">
        <authorList>
            <person name="Varghese N."/>
            <person name="Submissions S."/>
        </authorList>
    </citation>
    <scope>NUCLEOTIDE SEQUENCE [LARGE SCALE GENOMIC DNA]</scope>
    <source>
        <strain evidence="2">DSM 25885</strain>
    </source>
</reference>
<protein>
    <recommendedName>
        <fullName evidence="3">DUF4249 domain-containing protein</fullName>
    </recommendedName>
</protein>
<dbReference type="Proteomes" id="UP000219048">
    <property type="component" value="Unassembled WGS sequence"/>
</dbReference>
<gene>
    <name evidence="1" type="ORF">SAMN06265377_2247</name>
</gene>
<proteinExistence type="predicted"/>
<dbReference type="PROSITE" id="PS51257">
    <property type="entry name" value="PROKAR_LIPOPROTEIN"/>
    <property type="match status" value="1"/>
</dbReference>
<evidence type="ECO:0008006" key="3">
    <source>
        <dbReference type="Google" id="ProtNLM"/>
    </source>
</evidence>
<dbReference type="Pfam" id="PF14054">
    <property type="entry name" value="DUF4249"/>
    <property type="match status" value="1"/>
</dbReference>
<organism evidence="1 2">
    <name type="scientific">Flagellimonas pacifica</name>
    <dbReference type="NCBI Taxonomy" id="1247520"/>
    <lineage>
        <taxon>Bacteria</taxon>
        <taxon>Pseudomonadati</taxon>
        <taxon>Bacteroidota</taxon>
        <taxon>Flavobacteriia</taxon>
        <taxon>Flavobacteriales</taxon>
        <taxon>Flavobacteriaceae</taxon>
        <taxon>Flagellimonas</taxon>
    </lineage>
</organism>
<dbReference type="InterPro" id="IPR025345">
    <property type="entry name" value="DUF4249"/>
</dbReference>
<dbReference type="OrthoDB" id="1160863at2"/>
<evidence type="ECO:0000313" key="1">
    <source>
        <dbReference type="EMBL" id="SNZ00423.1"/>
    </source>
</evidence>
<keyword evidence="2" id="KW-1185">Reference proteome</keyword>